<protein>
    <submittedName>
        <fullName evidence="1">Uncharacterized protein</fullName>
    </submittedName>
</protein>
<comment type="caution">
    <text evidence="1">The sequence shown here is derived from an EMBL/GenBank/DDBJ whole genome shotgun (WGS) entry which is preliminary data.</text>
</comment>
<name>A0AAW9XAG5_MESFC</name>
<evidence type="ECO:0000313" key="1">
    <source>
        <dbReference type="EMBL" id="MXR56911.1"/>
    </source>
</evidence>
<sequence>SQSGSSGGKNDQILGVIENSPAELGNQSRYNLFLYVYNKKHPEIRSTMPIKVIIIESSESLFASN</sequence>
<accession>A0AAW9XAG5</accession>
<feature type="non-terminal residue" evidence="1">
    <location>
        <position position="1"/>
    </location>
</feature>
<dbReference type="RefSeq" id="WP_160584027.1">
    <property type="nucleotide sequence ID" value="NZ_QQRD01000007.1"/>
</dbReference>
<proteinExistence type="predicted"/>
<dbReference type="AlphaFoldDB" id="A0AAW9XAG5"/>
<organism evidence="1 2">
    <name type="scientific">Mesomycoplasma flocculare</name>
    <name type="common">Mycoplasma flocculare</name>
    <dbReference type="NCBI Taxonomy" id="2128"/>
    <lineage>
        <taxon>Bacteria</taxon>
        <taxon>Bacillati</taxon>
        <taxon>Mycoplasmatota</taxon>
        <taxon>Mycoplasmoidales</taxon>
        <taxon>Metamycoplasmataceae</taxon>
        <taxon>Mesomycoplasma</taxon>
    </lineage>
</organism>
<reference evidence="1" key="1">
    <citation type="submission" date="2018-07" db="EMBL/GenBank/DDBJ databases">
        <title>Genetic characterization of Mycoplasma hyopneumoniae, M. hyorhinis and M. flocculare isolates through whole genome sequencing analysis: comparative analysis of sequence types and putative genes involved in virulence.</title>
        <authorList>
            <person name="Fourour S."/>
            <person name="Lucas P."/>
            <person name="Touzain F."/>
            <person name="Tocqueville V."/>
            <person name="Kempf I."/>
            <person name="Marois-Crehan C."/>
        </authorList>
    </citation>
    <scope>NUCLEOTIDE SEQUENCE</scope>
    <source>
        <strain evidence="1">MF22</strain>
    </source>
</reference>
<gene>
    <name evidence="1" type="ORF">DR094_02765</name>
</gene>
<dbReference type="EMBL" id="QQRD01000007">
    <property type="protein sequence ID" value="MXR56911.1"/>
    <property type="molecule type" value="Genomic_DNA"/>
</dbReference>
<evidence type="ECO:0000313" key="2">
    <source>
        <dbReference type="Proteomes" id="UP001193441"/>
    </source>
</evidence>
<dbReference type="Proteomes" id="UP001193441">
    <property type="component" value="Unassembled WGS sequence"/>
</dbReference>